<dbReference type="EMBL" id="NJHN03000123">
    <property type="protein sequence ID" value="KAH9413183.1"/>
    <property type="molecule type" value="Genomic_DNA"/>
</dbReference>
<organism evidence="1 2">
    <name type="scientific">Dermatophagoides pteronyssinus</name>
    <name type="common">European house dust mite</name>
    <dbReference type="NCBI Taxonomy" id="6956"/>
    <lineage>
        <taxon>Eukaryota</taxon>
        <taxon>Metazoa</taxon>
        <taxon>Ecdysozoa</taxon>
        <taxon>Arthropoda</taxon>
        <taxon>Chelicerata</taxon>
        <taxon>Arachnida</taxon>
        <taxon>Acari</taxon>
        <taxon>Acariformes</taxon>
        <taxon>Sarcoptiformes</taxon>
        <taxon>Astigmata</taxon>
        <taxon>Psoroptidia</taxon>
        <taxon>Analgoidea</taxon>
        <taxon>Pyroglyphidae</taxon>
        <taxon>Dermatophagoidinae</taxon>
        <taxon>Dermatophagoides</taxon>
    </lineage>
</organism>
<reference evidence="1 2" key="2">
    <citation type="journal article" date="2022" name="Mol. Biol. Evol.">
        <title>Comparative Genomics Reveals Insights into the Divergent Evolution of Astigmatic Mites and Household Pest Adaptations.</title>
        <authorList>
            <person name="Xiong Q."/>
            <person name="Wan A.T."/>
            <person name="Liu X."/>
            <person name="Fung C.S."/>
            <person name="Xiao X."/>
            <person name="Malainual N."/>
            <person name="Hou J."/>
            <person name="Wang L."/>
            <person name="Wang M."/>
            <person name="Yang K.Y."/>
            <person name="Cui Y."/>
            <person name="Leung E.L."/>
            <person name="Nong W."/>
            <person name="Shin S.K."/>
            <person name="Au S.W."/>
            <person name="Jeong K.Y."/>
            <person name="Chew F.T."/>
            <person name="Hui J.H."/>
            <person name="Leung T.F."/>
            <person name="Tungtrongchitr A."/>
            <person name="Zhong N."/>
            <person name="Liu Z."/>
            <person name="Tsui S.K."/>
        </authorList>
    </citation>
    <scope>NUCLEOTIDE SEQUENCE [LARGE SCALE GENOMIC DNA]</scope>
    <source>
        <strain evidence="1">Derp</strain>
    </source>
</reference>
<comment type="caution">
    <text evidence="1">The sequence shown here is derived from an EMBL/GenBank/DDBJ whole genome shotgun (WGS) entry which is preliminary data.</text>
</comment>
<accession>A0ABQ8IS78</accession>
<protein>
    <submittedName>
        <fullName evidence="1">Uncharacterized protein</fullName>
    </submittedName>
</protein>
<gene>
    <name evidence="1" type="ORF">DERP_006869</name>
</gene>
<reference evidence="1 2" key="1">
    <citation type="journal article" date="2018" name="J. Allergy Clin. Immunol.">
        <title>High-quality assembly of Dermatophagoides pteronyssinus genome and transcriptome reveals a wide range of novel allergens.</title>
        <authorList>
            <person name="Liu X.Y."/>
            <person name="Yang K.Y."/>
            <person name="Wang M.Q."/>
            <person name="Kwok J.S."/>
            <person name="Zeng X."/>
            <person name="Yang Z."/>
            <person name="Xiao X.J."/>
            <person name="Lau C.P."/>
            <person name="Li Y."/>
            <person name="Huang Z.M."/>
            <person name="Ba J.G."/>
            <person name="Yim A.K."/>
            <person name="Ouyang C.Y."/>
            <person name="Ngai S.M."/>
            <person name="Chan T.F."/>
            <person name="Leung E.L."/>
            <person name="Liu L."/>
            <person name="Liu Z.G."/>
            <person name="Tsui S.K."/>
        </authorList>
    </citation>
    <scope>NUCLEOTIDE SEQUENCE [LARGE SCALE GENOMIC DNA]</scope>
    <source>
        <strain evidence="1">Derp</strain>
    </source>
</reference>
<proteinExistence type="predicted"/>
<keyword evidence="2" id="KW-1185">Reference proteome</keyword>
<evidence type="ECO:0000313" key="1">
    <source>
        <dbReference type="EMBL" id="KAH9413183.1"/>
    </source>
</evidence>
<name>A0ABQ8IS78_DERPT</name>
<dbReference type="Proteomes" id="UP000887458">
    <property type="component" value="Unassembled WGS sequence"/>
</dbReference>
<sequence length="70" mass="7991">MYLVIINEQKKSENENFLDQNVKDVIGNEDKLIKLQNLLDKNDGFFLLALIADINTPTLDLDNMEHSLGT</sequence>
<evidence type="ECO:0000313" key="2">
    <source>
        <dbReference type="Proteomes" id="UP000887458"/>
    </source>
</evidence>